<dbReference type="AlphaFoldDB" id="A0A0L6Z6X9"/>
<dbReference type="Pfam" id="PF12974">
    <property type="entry name" value="Phosphonate-bd"/>
    <property type="match status" value="1"/>
</dbReference>
<dbReference type="PROSITE" id="PS51257">
    <property type="entry name" value="PROKAR_LIPOPROTEIN"/>
    <property type="match status" value="1"/>
</dbReference>
<proteinExistence type="predicted"/>
<dbReference type="PIRSF" id="PIRSF027386">
    <property type="entry name" value="UCP027386_ABC_sbc_TM0202"/>
    <property type="match status" value="1"/>
</dbReference>
<gene>
    <name evidence="1" type="ORF">CLHOM_29980</name>
</gene>
<protein>
    <submittedName>
        <fullName evidence="1">ABC transporter, phosphonate, periplasmic substrate-binding protein</fullName>
    </submittedName>
</protein>
<dbReference type="PATRIC" id="fig|1121318.3.peg.3010"/>
<name>A0A0L6Z6X9_9CLOT</name>
<comment type="caution">
    <text evidence="1">The sequence shown here is derived from an EMBL/GenBank/DDBJ whole genome shotgun (WGS) entry which is preliminary data.</text>
</comment>
<dbReference type="Proteomes" id="UP000037043">
    <property type="component" value="Unassembled WGS sequence"/>
</dbReference>
<evidence type="ECO:0000313" key="2">
    <source>
        <dbReference type="Proteomes" id="UP000037043"/>
    </source>
</evidence>
<dbReference type="EMBL" id="LHUR01000036">
    <property type="protein sequence ID" value="KOA18714.1"/>
    <property type="molecule type" value="Genomic_DNA"/>
</dbReference>
<evidence type="ECO:0000313" key="1">
    <source>
        <dbReference type="EMBL" id="KOA18714.1"/>
    </source>
</evidence>
<dbReference type="STRING" id="36844.SAMN04488501_110135"/>
<sequence>MKRKLGILITALVFSISALLLVGCSKESKNAQKPENTVTDKTTNETAKEKIKIAVLKGPTGMGIVKLMEEDKESYDISLYDSPDQIVSKIVNSDVDGVAIASNLAPILYNKTNGGVQLVGINTLGVLYIVENGSTIKSIQDLKGKTVYISGKGATPEFVLNYILKQNGLDPNKDVKIEFKAQHSDVASLIASKEASIAVLPEPFVTTTQMKDKDMKIVIDLTKEWDKVSKDTSQLIMGALVFRKDFLDKRGAEMNEFLTKYKNSVDFVNKNAAEAGKLIEKNGILPNAKVAEIAIPKCNIVLISAQEGKESLNKFYTVLKDNDPKSIGGKLPDENFYYKEK</sequence>
<dbReference type="PANTHER" id="PTHR30024:SF46">
    <property type="entry name" value="ABC TRANSPORTER, SUBSTRATE-BINDING LIPOPROTEIN"/>
    <property type="match status" value="1"/>
</dbReference>
<accession>A0A0L6Z6X9</accession>
<keyword evidence="2" id="KW-1185">Reference proteome</keyword>
<organism evidence="1 2">
    <name type="scientific">Clostridium homopropionicum DSM 5847</name>
    <dbReference type="NCBI Taxonomy" id="1121318"/>
    <lineage>
        <taxon>Bacteria</taxon>
        <taxon>Bacillati</taxon>
        <taxon>Bacillota</taxon>
        <taxon>Clostridia</taxon>
        <taxon>Eubacteriales</taxon>
        <taxon>Clostridiaceae</taxon>
        <taxon>Clostridium</taxon>
    </lineage>
</organism>
<dbReference type="RefSeq" id="WP_052222471.1">
    <property type="nucleotide sequence ID" value="NZ_LHUR01000036.1"/>
</dbReference>
<dbReference type="PANTHER" id="PTHR30024">
    <property type="entry name" value="ALIPHATIC SULFONATES-BINDING PROTEIN-RELATED"/>
    <property type="match status" value="1"/>
</dbReference>
<dbReference type="InterPro" id="IPR027024">
    <property type="entry name" value="UCP027386_ABC_sbc_TM0202"/>
</dbReference>
<dbReference type="SUPFAM" id="SSF53850">
    <property type="entry name" value="Periplasmic binding protein-like II"/>
    <property type="match status" value="1"/>
</dbReference>
<reference evidence="2" key="1">
    <citation type="submission" date="2015-08" db="EMBL/GenBank/DDBJ databases">
        <title>Genome sequence of the strict anaerobe Clostridium homopropionicum LuHBu1 (DSM 5847T).</title>
        <authorList>
            <person name="Poehlein A."/>
            <person name="Beck M."/>
            <person name="Schiel-Bengelsdorf B."/>
            <person name="Bengelsdorf F.R."/>
            <person name="Daniel R."/>
            <person name="Duerre P."/>
        </authorList>
    </citation>
    <scope>NUCLEOTIDE SEQUENCE [LARGE SCALE GENOMIC DNA]</scope>
    <source>
        <strain evidence="2">DSM 5847</strain>
    </source>
</reference>
<dbReference type="Gene3D" id="3.40.190.10">
    <property type="entry name" value="Periplasmic binding protein-like II"/>
    <property type="match status" value="2"/>
</dbReference>